<protein>
    <submittedName>
        <fullName evidence="2">Unannotated protein</fullName>
    </submittedName>
</protein>
<keyword evidence="1" id="KW-0812">Transmembrane</keyword>
<proteinExistence type="predicted"/>
<gene>
    <name evidence="2" type="ORF">UFOPK1619_00533</name>
</gene>
<organism evidence="2">
    <name type="scientific">freshwater metagenome</name>
    <dbReference type="NCBI Taxonomy" id="449393"/>
    <lineage>
        <taxon>unclassified sequences</taxon>
        <taxon>metagenomes</taxon>
        <taxon>ecological metagenomes</taxon>
    </lineage>
</organism>
<accession>A0A6J6DHT6</accession>
<evidence type="ECO:0000313" key="2">
    <source>
        <dbReference type="EMBL" id="CAB4563620.1"/>
    </source>
</evidence>
<name>A0A6J6DHT6_9ZZZZ</name>
<keyword evidence="1" id="KW-1133">Transmembrane helix</keyword>
<sequence length="69" mass="7968">MISMSFLTGLFTFMAFVSGSALLVMVYLDNRKVRIDDGIAKFRRHIDALSPEARRSSVHHNNPEDRWSR</sequence>
<dbReference type="EMBL" id="CAEZTI010000088">
    <property type="protein sequence ID" value="CAB4563620.1"/>
    <property type="molecule type" value="Genomic_DNA"/>
</dbReference>
<keyword evidence="1" id="KW-0472">Membrane</keyword>
<evidence type="ECO:0000256" key="1">
    <source>
        <dbReference type="SAM" id="Phobius"/>
    </source>
</evidence>
<reference evidence="2" key="1">
    <citation type="submission" date="2020-05" db="EMBL/GenBank/DDBJ databases">
        <authorList>
            <person name="Chiriac C."/>
            <person name="Salcher M."/>
            <person name="Ghai R."/>
            <person name="Kavagutti S V."/>
        </authorList>
    </citation>
    <scope>NUCLEOTIDE SEQUENCE</scope>
</reference>
<feature type="transmembrane region" description="Helical" evidence="1">
    <location>
        <begin position="6"/>
        <end position="28"/>
    </location>
</feature>
<dbReference type="AlphaFoldDB" id="A0A6J6DHT6"/>